<protein>
    <recommendedName>
        <fullName evidence="1">Heterokaryon incompatibility domain-containing protein</fullName>
    </recommendedName>
</protein>
<accession>Q0USF6</accession>
<dbReference type="InterPro" id="IPR010730">
    <property type="entry name" value="HET"/>
</dbReference>
<dbReference type="EMBL" id="CH445331">
    <property type="protein sequence ID" value="EAT87699.1"/>
    <property type="molecule type" value="Genomic_DNA"/>
</dbReference>
<dbReference type="AlphaFoldDB" id="Q0USF6"/>
<dbReference type="VEuPathDB" id="FungiDB:JI435_053080"/>
<dbReference type="OMA" id="QMCKIYS"/>
<dbReference type="Pfam" id="PF06985">
    <property type="entry name" value="HET"/>
    <property type="match status" value="1"/>
</dbReference>
<dbReference type="PANTHER" id="PTHR24148:SF73">
    <property type="entry name" value="HET DOMAIN PROTEIN (AFU_ORTHOLOGUE AFUA_8G01020)"/>
    <property type="match status" value="1"/>
</dbReference>
<dbReference type="HOGENOM" id="CLU_004184_6_0_1"/>
<sequence>MSSKRCAHKDVRVFGDTICCLSCGLVRDMGPEKTKSEHEATVFIDQTGPKMEPYTYQSLAQDRDEIRLLKLLPGNPIYLESKHLFEELGQYPILLCQLITVEFGKAPPYVALSYTWANEGGDADLTRYIIIRSEEETRNGGLLHTTDINEVVHITMNCEAALRQIRNASNTEFVWIDAICIDQNRISERNYQVSIMDRIYTRAESVEVCIQSHAGFHLVLDLLEGEDSGILTSMSHNGHGSLDIDSLPELIQLDEFLKLRYFSRVWVLQEVALARHAILRVNDRGIAFPEKAFKQLARLYAT</sequence>
<dbReference type="KEGG" id="pno:SNOG_05308"/>
<dbReference type="Proteomes" id="UP000001055">
    <property type="component" value="Unassembled WGS sequence"/>
</dbReference>
<dbReference type="PANTHER" id="PTHR24148">
    <property type="entry name" value="ANKYRIN REPEAT DOMAIN-CONTAINING PROTEIN 39 HOMOLOG-RELATED"/>
    <property type="match status" value="1"/>
</dbReference>
<proteinExistence type="predicted"/>
<dbReference type="RefSeq" id="XP_001795715.1">
    <property type="nucleotide sequence ID" value="XM_001795663.1"/>
</dbReference>
<evidence type="ECO:0000313" key="2">
    <source>
        <dbReference type="EMBL" id="EAT87699.1"/>
    </source>
</evidence>
<reference evidence="3" key="1">
    <citation type="journal article" date="2007" name="Plant Cell">
        <title>Dothideomycete-plant interactions illuminated by genome sequencing and EST analysis of the wheat pathogen Stagonospora nodorum.</title>
        <authorList>
            <person name="Hane J.K."/>
            <person name="Lowe R.G."/>
            <person name="Solomon P.S."/>
            <person name="Tan K.C."/>
            <person name="Schoch C.L."/>
            <person name="Spatafora J.W."/>
            <person name="Crous P.W."/>
            <person name="Kodira C."/>
            <person name="Birren B.W."/>
            <person name="Galagan J.E."/>
            <person name="Torriani S.F."/>
            <person name="McDonald B.A."/>
            <person name="Oliver R.P."/>
        </authorList>
    </citation>
    <scope>NUCLEOTIDE SEQUENCE [LARGE SCALE GENOMIC DNA]</scope>
    <source>
        <strain evidence="3">SN15 / ATCC MYA-4574 / FGSC 10173</strain>
    </source>
</reference>
<feature type="domain" description="Heterokaryon incompatibility" evidence="1">
    <location>
        <begin position="109"/>
        <end position="270"/>
    </location>
</feature>
<dbReference type="InterPro" id="IPR052895">
    <property type="entry name" value="HetReg/Transcr_Mod"/>
</dbReference>
<organism evidence="2 3">
    <name type="scientific">Phaeosphaeria nodorum (strain SN15 / ATCC MYA-4574 / FGSC 10173)</name>
    <name type="common">Glume blotch fungus</name>
    <name type="synonym">Parastagonospora nodorum</name>
    <dbReference type="NCBI Taxonomy" id="321614"/>
    <lineage>
        <taxon>Eukaryota</taxon>
        <taxon>Fungi</taxon>
        <taxon>Dikarya</taxon>
        <taxon>Ascomycota</taxon>
        <taxon>Pezizomycotina</taxon>
        <taxon>Dothideomycetes</taxon>
        <taxon>Pleosporomycetidae</taxon>
        <taxon>Pleosporales</taxon>
        <taxon>Pleosporineae</taxon>
        <taxon>Phaeosphaeriaceae</taxon>
        <taxon>Parastagonospora</taxon>
    </lineage>
</organism>
<evidence type="ECO:0000259" key="1">
    <source>
        <dbReference type="Pfam" id="PF06985"/>
    </source>
</evidence>
<evidence type="ECO:0000313" key="3">
    <source>
        <dbReference type="Proteomes" id="UP000001055"/>
    </source>
</evidence>
<dbReference type="InParanoid" id="Q0USF6"/>
<dbReference type="STRING" id="321614.Q0USF6"/>
<name>Q0USF6_PHANO</name>
<dbReference type="GeneID" id="5972590"/>
<gene>
    <name evidence="2" type="ORF">SNOG_05308</name>
</gene>